<dbReference type="EMBL" id="JAUHHV010000001">
    <property type="protein sequence ID" value="KAK1438382.1"/>
    <property type="molecule type" value="Genomic_DNA"/>
</dbReference>
<accession>A0AAD8LBG8</accession>
<name>A0AAD8LBG8_TARER</name>
<dbReference type="Proteomes" id="UP001229421">
    <property type="component" value="Unassembled WGS sequence"/>
</dbReference>
<dbReference type="InterPro" id="IPR053197">
    <property type="entry name" value="F-box_SCFL_complex_component"/>
</dbReference>
<sequence>MMSANGFTICHPELSSLTLESGCLDVNLVVPRLKNLTIKYWPAKFLISAPDLFSLRYRDEYDFLELSADFLHLEKVDICICCSSKDKKDARKIICLLQQLHSVKSLTLNSESIKVLSSYTKLISHQPSPFTKLNGLKIYPRYVDEKQSEFTLATEVKKYLLDSSPDATFTMVSHEEIIAVKNVTIARKLMIKLGAALDKLKENSETNTSDMDQDEAPSESHIATVEEQVEDLNEVVMTGTSRITEILQEIEETLTKLPKSHRDKLQARFYCLCAEADTVMRPIV</sequence>
<comment type="caution">
    <text evidence="1">The sequence shown here is derived from an EMBL/GenBank/DDBJ whole genome shotgun (WGS) entry which is preliminary data.</text>
</comment>
<evidence type="ECO:0000313" key="1">
    <source>
        <dbReference type="EMBL" id="KAK1438382.1"/>
    </source>
</evidence>
<reference evidence="1" key="1">
    <citation type="journal article" date="2023" name="bioRxiv">
        <title>Improved chromosome-level genome assembly for marigold (Tagetes erecta).</title>
        <authorList>
            <person name="Jiang F."/>
            <person name="Yuan L."/>
            <person name="Wang S."/>
            <person name="Wang H."/>
            <person name="Xu D."/>
            <person name="Wang A."/>
            <person name="Fan W."/>
        </authorList>
    </citation>
    <scope>NUCLEOTIDE SEQUENCE</scope>
    <source>
        <strain evidence="1">WSJ</strain>
        <tissue evidence="1">Leaf</tissue>
    </source>
</reference>
<gene>
    <name evidence="1" type="ORF">QVD17_04190</name>
</gene>
<evidence type="ECO:0000313" key="2">
    <source>
        <dbReference type="Proteomes" id="UP001229421"/>
    </source>
</evidence>
<protein>
    <submittedName>
        <fullName evidence="1">Uncharacterized protein</fullName>
    </submittedName>
</protein>
<dbReference type="AlphaFoldDB" id="A0AAD8LBG8"/>
<dbReference type="PANTHER" id="PTHR34223:SF101">
    <property type="entry name" value="F-BOX DOMAIN-CONTAINING PROTEIN"/>
    <property type="match status" value="1"/>
</dbReference>
<keyword evidence="2" id="KW-1185">Reference proteome</keyword>
<dbReference type="PANTHER" id="PTHR34223">
    <property type="entry name" value="OS11G0201299 PROTEIN"/>
    <property type="match status" value="1"/>
</dbReference>
<organism evidence="1 2">
    <name type="scientific">Tagetes erecta</name>
    <name type="common">African marigold</name>
    <dbReference type="NCBI Taxonomy" id="13708"/>
    <lineage>
        <taxon>Eukaryota</taxon>
        <taxon>Viridiplantae</taxon>
        <taxon>Streptophyta</taxon>
        <taxon>Embryophyta</taxon>
        <taxon>Tracheophyta</taxon>
        <taxon>Spermatophyta</taxon>
        <taxon>Magnoliopsida</taxon>
        <taxon>eudicotyledons</taxon>
        <taxon>Gunneridae</taxon>
        <taxon>Pentapetalae</taxon>
        <taxon>asterids</taxon>
        <taxon>campanulids</taxon>
        <taxon>Asterales</taxon>
        <taxon>Asteraceae</taxon>
        <taxon>Asteroideae</taxon>
        <taxon>Heliantheae alliance</taxon>
        <taxon>Tageteae</taxon>
        <taxon>Tagetes</taxon>
    </lineage>
</organism>
<proteinExistence type="predicted"/>